<dbReference type="InterPro" id="IPR013783">
    <property type="entry name" value="Ig-like_fold"/>
</dbReference>
<evidence type="ECO:0000256" key="1">
    <source>
        <dbReference type="SAM" id="SignalP"/>
    </source>
</evidence>
<dbReference type="CDD" id="cd00063">
    <property type="entry name" value="FN3"/>
    <property type="match status" value="1"/>
</dbReference>
<accession>A1ZHB5</accession>
<dbReference type="InterPro" id="IPR036278">
    <property type="entry name" value="Sialidase_sf"/>
</dbReference>
<dbReference type="GO" id="GO:0010411">
    <property type="term" value="P:xyloglucan metabolic process"/>
    <property type="evidence" value="ECO:0007669"/>
    <property type="project" value="TreeGrafter"/>
</dbReference>
<dbReference type="SUPFAM" id="SSF49265">
    <property type="entry name" value="Fibronectin type III"/>
    <property type="match status" value="1"/>
</dbReference>
<dbReference type="Pfam" id="PF20009">
    <property type="entry name" value="GEVED"/>
    <property type="match status" value="1"/>
</dbReference>
<reference evidence="3 4" key="1">
    <citation type="submission" date="2007-01" db="EMBL/GenBank/DDBJ databases">
        <authorList>
            <person name="Haygood M."/>
            <person name="Podell S."/>
            <person name="Anderson C."/>
            <person name="Hopkinson B."/>
            <person name="Roe K."/>
            <person name="Barbeau K."/>
            <person name="Gaasterland T."/>
            <person name="Ferriera S."/>
            <person name="Johnson J."/>
            <person name="Kravitz S."/>
            <person name="Beeson K."/>
            <person name="Sutton G."/>
            <person name="Rogers Y.-H."/>
            <person name="Friedman R."/>
            <person name="Frazier M."/>
            <person name="Venter J.C."/>
        </authorList>
    </citation>
    <scope>NUCLEOTIDE SEQUENCE [LARGE SCALE GENOMIC DNA]</scope>
    <source>
        <strain evidence="3 4">ATCC 23134</strain>
    </source>
</reference>
<dbReference type="SUPFAM" id="SSF50939">
    <property type="entry name" value="Sialidases"/>
    <property type="match status" value="1"/>
</dbReference>
<dbReference type="PANTHER" id="PTHR43739:SF5">
    <property type="entry name" value="EXO-ALPHA-SIALIDASE"/>
    <property type="match status" value="1"/>
</dbReference>
<feature type="chain" id="PRO_5002641597" evidence="1">
    <location>
        <begin position="25"/>
        <end position="1147"/>
    </location>
</feature>
<dbReference type="InterPro" id="IPR015943">
    <property type="entry name" value="WD40/YVTN_repeat-like_dom_sf"/>
</dbReference>
<sequence>MKRILQNIVLLSLLTLGFSFEALAQVSQEQVLQKIKKRAKEGSRKQKSDYNKLMLKGPDGNILSREAELTFALEMKQNQKRNRTKSSTVIPIENWKQRGPYNVGGRTRALAIDRNDENILLAGGVSGGMWRSTDGGANWSKVTGVSERQSVTDIYQDPTNTNVWYYVTGEAVGNSARAFGANFYGSGVFKSTDGGLTWILLPSTTSNDLTVLNTDFQLNFRVRVHPTNGDVYVAGLNGIKRSTDGGTTWTNVLPGAGTALNDIEISATGIMYATIQAGGAPNNGIFRSTDGANWTSITPAAFPANFARVVLDIAQSDENIVYFFATTPGAGVSGHSLFKYIYTVGEGNGDGTTGNGGAWTDLTANLPAFGGNVGNLGQANYNQYVRIKPDNAEVVFLGSLNIYRSTNGFADTTTNAWIGGYSPLNNITLYTNHHPDNHVMMFYPSNPNRVVTGHDGGLSRTENILENDTTGVEPVAWESLNNGYFTTQPYAISIDPITANDNRIIAGFQDNSTWITNSKATNADWANINSGDGSYNAIEPNSNVRYVSSQLGRTLRQEEGDTTNAFIFVTPLAANAFLFINPFILDRTNYKRMYFLADGGVYRNPDLDNKDSFGAFPDGTPIFAYNNWERLDSTFLGINFFTSALDVAVNGTLYYGKAGGGEIYKVPNAAVGQPGTIDIFTGKGLPDGSVSSITADPVDSNKVYATFSNYGIPSVFYTENGGDSWTDVSGNLEQNADGTGNGPSVRWISVHRPTVGAPIYFVGTSIGLFSTTKLDGANTVWNREGGDVLGNVVTMMVKTRASDGLVAVATHGNGVYSANLVNVACALAQNLGNTNITLNSTTLTWDAVYTAQSYDVRYRLQGATEWITENGLTNASLDLNGLSSGCTYEFQVRANCLYGSSDFSASKKSQTYCTPSSFFGFFHSKVKFAGIKNTSGLQFGDAFSDFTNLTASVAQGGKYKLKIRNLFLQKFQVWIDYNHDGDFDDAGERVYQTKRGRFETRMSKKIRIPQDARIGKTRMRVIMRQDLQTGTSCANFIYGKIEDYTVDIQAAGSLASRTTDFDVASEFSTYPNPTTTGKITVTGNVEEDSKVDIVITSTNGAGLRKASLKTVGGEFKQEIDLSGLKPGLYLVVIRHNEGKKVLKVLYK</sequence>
<evidence type="ECO:0000313" key="3">
    <source>
        <dbReference type="EMBL" id="EAY30384.1"/>
    </source>
</evidence>
<dbReference type="InterPro" id="IPR003961">
    <property type="entry name" value="FN3_dom"/>
</dbReference>
<dbReference type="Pfam" id="PF18962">
    <property type="entry name" value="Por_Secre_tail"/>
    <property type="match status" value="1"/>
</dbReference>
<gene>
    <name evidence="3" type="ORF">M23134_08213</name>
</gene>
<dbReference type="SMART" id="SM00060">
    <property type="entry name" value="FN3"/>
    <property type="match status" value="1"/>
</dbReference>
<dbReference type="Proteomes" id="UP000004095">
    <property type="component" value="Unassembled WGS sequence"/>
</dbReference>
<dbReference type="eggNOG" id="COG3227">
    <property type="taxonomic scope" value="Bacteria"/>
</dbReference>
<dbReference type="NCBIfam" id="TIGR04183">
    <property type="entry name" value="Por_Secre_tail"/>
    <property type="match status" value="1"/>
</dbReference>
<dbReference type="Gene3D" id="2.60.40.10">
    <property type="entry name" value="Immunoglobulins"/>
    <property type="match status" value="1"/>
</dbReference>
<dbReference type="PANTHER" id="PTHR43739">
    <property type="entry name" value="XYLOGLUCANASE (EUROFUNG)"/>
    <property type="match status" value="1"/>
</dbReference>
<dbReference type="SUPFAM" id="SSF110296">
    <property type="entry name" value="Oligoxyloglucan reducing end-specific cellobiohydrolase"/>
    <property type="match status" value="1"/>
</dbReference>
<dbReference type="EMBL" id="AAWS01000007">
    <property type="protein sequence ID" value="EAY30384.1"/>
    <property type="molecule type" value="Genomic_DNA"/>
</dbReference>
<dbReference type="AlphaFoldDB" id="A1ZHB5"/>
<dbReference type="InterPro" id="IPR045474">
    <property type="entry name" value="GEVED"/>
</dbReference>
<feature type="domain" description="Fibronectin type-III" evidence="2">
    <location>
        <begin position="827"/>
        <end position="917"/>
    </location>
</feature>
<dbReference type="InterPro" id="IPR026444">
    <property type="entry name" value="Secre_tail"/>
</dbReference>
<dbReference type="InterPro" id="IPR052025">
    <property type="entry name" value="Xyloglucanase_GH74"/>
</dbReference>
<name>A1ZHB5_MICM2</name>
<proteinExistence type="predicted"/>
<dbReference type="OrthoDB" id="9757947at2"/>
<keyword evidence="4" id="KW-1185">Reference proteome</keyword>
<dbReference type="CDD" id="cd15482">
    <property type="entry name" value="Sialidase_non-viral"/>
    <property type="match status" value="1"/>
</dbReference>
<keyword evidence="1" id="KW-0732">Signal</keyword>
<dbReference type="RefSeq" id="WP_002695377.1">
    <property type="nucleotide sequence ID" value="NZ_AAWS01000007.1"/>
</dbReference>
<dbReference type="eggNOG" id="COG4447">
    <property type="taxonomic scope" value="Bacteria"/>
</dbReference>
<dbReference type="PROSITE" id="PS50853">
    <property type="entry name" value="FN3"/>
    <property type="match status" value="1"/>
</dbReference>
<evidence type="ECO:0000259" key="2">
    <source>
        <dbReference type="PROSITE" id="PS50853"/>
    </source>
</evidence>
<protein>
    <submittedName>
        <fullName evidence="3">BNR/Asp-box repeat domain protein</fullName>
    </submittedName>
</protein>
<organism evidence="3 4">
    <name type="scientific">Microscilla marina ATCC 23134</name>
    <dbReference type="NCBI Taxonomy" id="313606"/>
    <lineage>
        <taxon>Bacteria</taxon>
        <taxon>Pseudomonadati</taxon>
        <taxon>Bacteroidota</taxon>
        <taxon>Cytophagia</taxon>
        <taxon>Cytophagales</taxon>
        <taxon>Microscillaceae</taxon>
        <taxon>Microscilla</taxon>
    </lineage>
</organism>
<dbReference type="InterPro" id="IPR036116">
    <property type="entry name" value="FN3_sf"/>
</dbReference>
<dbReference type="Pfam" id="PF00041">
    <property type="entry name" value="fn3"/>
    <property type="match status" value="1"/>
</dbReference>
<evidence type="ECO:0000313" key="4">
    <source>
        <dbReference type="Proteomes" id="UP000004095"/>
    </source>
</evidence>
<feature type="signal peptide" evidence="1">
    <location>
        <begin position="1"/>
        <end position="24"/>
    </location>
</feature>
<comment type="caution">
    <text evidence="3">The sequence shown here is derived from an EMBL/GenBank/DDBJ whole genome shotgun (WGS) entry which is preliminary data.</text>
</comment>
<dbReference type="Gene3D" id="2.130.10.10">
    <property type="entry name" value="YVTN repeat-like/Quinoprotein amine dehydrogenase"/>
    <property type="match status" value="3"/>
</dbReference>